<dbReference type="Proteomes" id="UP000067434">
    <property type="component" value="Chromosome"/>
</dbReference>
<proteinExistence type="predicted"/>
<dbReference type="InterPro" id="IPR011059">
    <property type="entry name" value="Metal-dep_hydrolase_composite"/>
</dbReference>
<name>A0A0F7FGN4_9CREN</name>
<dbReference type="PANTHER" id="PTHR43794">
    <property type="entry name" value="AMINOHYDROLASE SSNA-RELATED"/>
    <property type="match status" value="1"/>
</dbReference>
<feature type="domain" description="Amidohydrolase-related" evidence="2">
    <location>
        <begin position="58"/>
        <end position="409"/>
    </location>
</feature>
<dbReference type="SUPFAM" id="SSF51556">
    <property type="entry name" value="Metallo-dependent hydrolases"/>
    <property type="match status" value="1"/>
</dbReference>
<dbReference type="EMBL" id="CP009961">
    <property type="protein sequence ID" value="AKG38308.1"/>
    <property type="molecule type" value="Genomic_DNA"/>
</dbReference>
<keyword evidence="1" id="KW-0378">Hydrolase</keyword>
<evidence type="ECO:0000256" key="1">
    <source>
        <dbReference type="ARBA" id="ARBA00022801"/>
    </source>
</evidence>
<dbReference type="Gene3D" id="3.20.20.140">
    <property type="entry name" value="Metal-dependent hydrolases"/>
    <property type="match status" value="1"/>
</dbReference>
<evidence type="ECO:0000259" key="2">
    <source>
        <dbReference type="Pfam" id="PF01979"/>
    </source>
</evidence>
<dbReference type="RefSeq" id="WP_052883684.1">
    <property type="nucleotide sequence ID" value="NZ_CP009961.1"/>
</dbReference>
<dbReference type="Pfam" id="PF01979">
    <property type="entry name" value="Amidohydro_1"/>
    <property type="match status" value="1"/>
</dbReference>
<dbReference type="OrthoDB" id="372084at2157"/>
<dbReference type="InterPro" id="IPR050287">
    <property type="entry name" value="MTA/SAH_deaminase"/>
</dbReference>
<evidence type="ECO:0000313" key="4">
    <source>
        <dbReference type="Proteomes" id="UP000067434"/>
    </source>
</evidence>
<dbReference type="InterPro" id="IPR032466">
    <property type="entry name" value="Metal_Hydrolase"/>
</dbReference>
<dbReference type="GeneID" id="25400980"/>
<reference evidence="3 4" key="1">
    <citation type="journal article" date="2015" name="Stand. Genomic Sci.">
        <title>Complete genome sequence of and proposal of Thermofilum uzonense sp. nov. a novel hyperthermophilic crenarchaeon and emended description of the genus Thermofilum.</title>
        <authorList>
            <person name="Toshchakov S.V."/>
            <person name="Korzhenkov A.A."/>
            <person name="Samarov N.I."/>
            <person name="Mazunin I.O."/>
            <person name="Mozhey O.I."/>
            <person name="Shmyr I.S."/>
            <person name="Derbikova K.S."/>
            <person name="Taranov E.A."/>
            <person name="Dominova I.N."/>
            <person name="Bonch-Osmolovskaya E.A."/>
            <person name="Patrushev M.V."/>
            <person name="Podosokorskaya O.A."/>
            <person name="Kublanov I.V."/>
        </authorList>
    </citation>
    <scope>NUCLEOTIDE SEQUENCE [LARGE SCALE GENOMIC DNA]</scope>
    <source>
        <strain evidence="3 4">1807-2</strain>
    </source>
</reference>
<sequence length="441" mass="47984">MKILIKDADLVVTQNSRREILRGASIFIENDIIKAIGDYKDLEGLGANTEVDARGLAVIPGLINLHTHSTQTATRGLLEDIPLMAWLYRIDKIYESIDEEAIGVASKLSFLEGLFCGTTTFVDMELSYRPVISAAREVGVRLFEAAALVDTQETGPSGFERINDPDEIVKKVVRDAVEFKEDPLVKLGLGPVGIPSSSPELLRIAAIEARRNGLFVQTHSSESQVNEKIARKLYGLSETLLLEKMGVLGPWLIIVHGVNLTRTDIDTLAKHGVSVAHCPTSNAKLGNGVAPAWHLISRGVNLGLGTDGASSNNSLDLFQEIKTFILMQRAILKETVLSAQQAFDAATINGARALRITGKIGSIQPGAYADLVLVDLRSLYLQPSTMFLENLVFSGGCKSVKHVFVNGKLLVKDGLFIDPTLIDKIITDFEGAFERIQKNVV</sequence>
<protein>
    <recommendedName>
        <fullName evidence="2">Amidohydrolase-related domain-containing protein</fullName>
    </recommendedName>
</protein>
<evidence type="ECO:0000313" key="3">
    <source>
        <dbReference type="EMBL" id="AKG38308.1"/>
    </source>
</evidence>
<dbReference type="InterPro" id="IPR006680">
    <property type="entry name" value="Amidohydro-rel"/>
</dbReference>
<dbReference type="SUPFAM" id="SSF51338">
    <property type="entry name" value="Composite domain of metallo-dependent hydrolases"/>
    <property type="match status" value="1"/>
</dbReference>
<dbReference type="PATRIC" id="fig|1550241.5.peg.423"/>
<dbReference type="STRING" id="1550241.MA03_02075"/>
<dbReference type="AlphaFoldDB" id="A0A0F7FGN4"/>
<dbReference type="KEGG" id="thf:MA03_02075"/>
<dbReference type="HOGENOM" id="CLU_012358_2_3_2"/>
<dbReference type="CDD" id="cd01298">
    <property type="entry name" value="ATZ_TRZ_like"/>
    <property type="match status" value="1"/>
</dbReference>
<keyword evidence="4" id="KW-1185">Reference proteome</keyword>
<dbReference type="PANTHER" id="PTHR43794:SF11">
    <property type="entry name" value="AMIDOHYDROLASE-RELATED DOMAIN-CONTAINING PROTEIN"/>
    <property type="match status" value="1"/>
</dbReference>
<accession>A0A0F7FGN4</accession>
<dbReference type="Gene3D" id="2.30.40.10">
    <property type="entry name" value="Urease, subunit C, domain 1"/>
    <property type="match status" value="1"/>
</dbReference>
<organism evidence="3 4">
    <name type="scientific">Infirmifilum uzonense</name>
    <dbReference type="NCBI Taxonomy" id="1550241"/>
    <lineage>
        <taxon>Archaea</taxon>
        <taxon>Thermoproteota</taxon>
        <taxon>Thermoprotei</taxon>
        <taxon>Thermofilales</taxon>
        <taxon>Thermofilaceae</taxon>
        <taxon>Infirmifilum</taxon>
    </lineage>
</organism>
<gene>
    <name evidence="3" type="ORF">MA03_02075</name>
</gene>
<dbReference type="GO" id="GO:0016810">
    <property type="term" value="F:hydrolase activity, acting on carbon-nitrogen (but not peptide) bonds"/>
    <property type="evidence" value="ECO:0007669"/>
    <property type="project" value="InterPro"/>
</dbReference>